<dbReference type="Proteomes" id="UP001629367">
    <property type="component" value="Unassembled WGS sequence"/>
</dbReference>
<feature type="domain" description="Response regulatory" evidence="6">
    <location>
        <begin position="13"/>
        <end position="130"/>
    </location>
</feature>
<dbReference type="InterPro" id="IPR005467">
    <property type="entry name" value="His_kinase_dom"/>
</dbReference>
<feature type="domain" description="Histidine kinase" evidence="5">
    <location>
        <begin position="145"/>
        <end position="356"/>
    </location>
</feature>
<dbReference type="InterPro" id="IPR003661">
    <property type="entry name" value="HisK_dim/P_dom"/>
</dbReference>
<dbReference type="EMBL" id="JAQQBZ010000028">
    <property type="protein sequence ID" value="MFM0597108.1"/>
    <property type="molecule type" value="Genomic_DNA"/>
</dbReference>
<dbReference type="CDD" id="cd00075">
    <property type="entry name" value="HATPase"/>
    <property type="match status" value="1"/>
</dbReference>
<dbReference type="SMART" id="SM00448">
    <property type="entry name" value="REC"/>
    <property type="match status" value="1"/>
</dbReference>
<dbReference type="PROSITE" id="PS50110">
    <property type="entry name" value="RESPONSE_REGULATORY"/>
    <property type="match status" value="1"/>
</dbReference>
<dbReference type="GO" id="GO:0016301">
    <property type="term" value="F:kinase activity"/>
    <property type="evidence" value="ECO:0007669"/>
    <property type="project" value="UniProtKB-KW"/>
</dbReference>
<protein>
    <recommendedName>
        <fullName evidence="2">histidine kinase</fullName>
        <ecNumber evidence="2">2.7.13.3</ecNumber>
    </recommendedName>
</protein>
<keyword evidence="8" id="KW-1185">Reference proteome</keyword>
<comment type="catalytic activity">
    <reaction evidence="1">
        <text>ATP + protein L-histidine = ADP + protein N-phospho-L-histidine.</text>
        <dbReference type="EC" id="2.7.13.3"/>
    </reaction>
</comment>
<dbReference type="PANTHER" id="PTHR43547:SF2">
    <property type="entry name" value="HYBRID SIGNAL TRANSDUCTION HISTIDINE KINASE C"/>
    <property type="match status" value="1"/>
</dbReference>
<organism evidence="7 8">
    <name type="scientific">Paraburkholderia dilworthii</name>
    <dbReference type="NCBI Taxonomy" id="948106"/>
    <lineage>
        <taxon>Bacteria</taxon>
        <taxon>Pseudomonadati</taxon>
        <taxon>Pseudomonadota</taxon>
        <taxon>Betaproteobacteria</taxon>
        <taxon>Burkholderiales</taxon>
        <taxon>Burkholderiaceae</taxon>
        <taxon>Paraburkholderia</taxon>
    </lineage>
</organism>
<keyword evidence="7" id="KW-0808">Transferase</keyword>
<dbReference type="SUPFAM" id="SSF55874">
    <property type="entry name" value="ATPase domain of HSP90 chaperone/DNA topoisomerase II/histidine kinase"/>
    <property type="match status" value="1"/>
</dbReference>
<evidence type="ECO:0000313" key="7">
    <source>
        <dbReference type="EMBL" id="MFM0597108.1"/>
    </source>
</evidence>
<dbReference type="RefSeq" id="WP_408217573.1">
    <property type="nucleotide sequence ID" value="NZ_JAQQBZ010000028.1"/>
</dbReference>
<evidence type="ECO:0000259" key="5">
    <source>
        <dbReference type="PROSITE" id="PS50109"/>
    </source>
</evidence>
<comment type="caution">
    <text evidence="7">The sequence shown here is derived from an EMBL/GenBank/DDBJ whole genome shotgun (WGS) entry which is preliminary data.</text>
</comment>
<reference evidence="7 8" key="1">
    <citation type="journal article" date="2024" name="Chem. Sci.">
        <title>Discovery of megapolipeptins by genome mining of a Burkholderiales bacteria collection.</title>
        <authorList>
            <person name="Paulo B.S."/>
            <person name="Recchia M.J.J."/>
            <person name="Lee S."/>
            <person name="Fergusson C.H."/>
            <person name="Romanowski S.B."/>
            <person name="Hernandez A."/>
            <person name="Krull N."/>
            <person name="Liu D.Y."/>
            <person name="Cavanagh H."/>
            <person name="Bos A."/>
            <person name="Gray C.A."/>
            <person name="Murphy B.T."/>
            <person name="Linington R.G."/>
            <person name="Eustaquio A.S."/>
        </authorList>
    </citation>
    <scope>NUCLEOTIDE SEQUENCE [LARGE SCALE GENOMIC DNA]</scope>
    <source>
        <strain evidence="7 8">RL17-335-BIF-A</strain>
    </source>
</reference>
<feature type="modified residue" description="4-aspartylphosphate" evidence="4">
    <location>
        <position position="63"/>
    </location>
</feature>
<dbReference type="Gene3D" id="3.40.50.2300">
    <property type="match status" value="1"/>
</dbReference>
<evidence type="ECO:0000256" key="2">
    <source>
        <dbReference type="ARBA" id="ARBA00012438"/>
    </source>
</evidence>
<dbReference type="SMART" id="SM00387">
    <property type="entry name" value="HATPase_c"/>
    <property type="match status" value="1"/>
</dbReference>
<dbReference type="InterPro" id="IPR011006">
    <property type="entry name" value="CheY-like_superfamily"/>
</dbReference>
<dbReference type="Pfam" id="PF00072">
    <property type="entry name" value="Response_reg"/>
    <property type="match status" value="1"/>
</dbReference>
<sequence>MTTHHSSIPPTATVLLVDDQPIVGEVVGRVLECEPDIRLHVCTDANEAVAMACRINPTVILQDLIMPGVDGLDLVRAYRSHADTANVPVVVLSTKALPTIKNAAFLAGANDYLVKLPDPIELIARIRYHSNSYVHRRQRNDALDFLSHDMRVPQNAILTLLDMYRLEYGELPPILGRVAAHARTALKLAEGFTYLARAQAESHQFEIVDLCDLLVIAVDQMWEKSVAMGCRIIVDAPEAPLKYFADPLLLTRLALNLIDNALKYGPRDSEVRCILSRTENGVLLGVEDAGAGIPMRDIDRAAERFVRLPADAMNWVDGFGLGLTFVNVVANKHRGRVIMDRTLRGFRIGVLFPEDDQVSRHLAD</sequence>
<dbReference type="Gene3D" id="3.30.565.10">
    <property type="entry name" value="Histidine kinase-like ATPase, C-terminal domain"/>
    <property type="match status" value="1"/>
</dbReference>
<dbReference type="EC" id="2.7.13.3" evidence="2"/>
<dbReference type="CDD" id="cd00082">
    <property type="entry name" value="HisKA"/>
    <property type="match status" value="1"/>
</dbReference>
<accession>A0ABW9DFY7</accession>
<dbReference type="InterPro" id="IPR036890">
    <property type="entry name" value="HATPase_C_sf"/>
</dbReference>
<evidence type="ECO:0000313" key="8">
    <source>
        <dbReference type="Proteomes" id="UP001629367"/>
    </source>
</evidence>
<dbReference type="InterPro" id="IPR001789">
    <property type="entry name" value="Sig_transdc_resp-reg_receiver"/>
</dbReference>
<keyword evidence="7" id="KW-0418">Kinase</keyword>
<name>A0ABW9DFY7_9BURK</name>
<evidence type="ECO:0000256" key="1">
    <source>
        <dbReference type="ARBA" id="ARBA00000085"/>
    </source>
</evidence>
<evidence type="ECO:0000256" key="4">
    <source>
        <dbReference type="PROSITE-ProRule" id="PRU00169"/>
    </source>
</evidence>
<dbReference type="PROSITE" id="PS50109">
    <property type="entry name" value="HIS_KIN"/>
    <property type="match status" value="1"/>
</dbReference>
<gene>
    <name evidence="7" type="ORF">PQQ68_29160</name>
</gene>
<evidence type="ECO:0000256" key="3">
    <source>
        <dbReference type="ARBA" id="ARBA00022553"/>
    </source>
</evidence>
<dbReference type="Pfam" id="PF02518">
    <property type="entry name" value="HATPase_c"/>
    <property type="match status" value="1"/>
</dbReference>
<proteinExistence type="predicted"/>
<keyword evidence="3 4" id="KW-0597">Phosphoprotein</keyword>
<dbReference type="InterPro" id="IPR003594">
    <property type="entry name" value="HATPase_dom"/>
</dbReference>
<dbReference type="PANTHER" id="PTHR43547">
    <property type="entry name" value="TWO-COMPONENT HISTIDINE KINASE"/>
    <property type="match status" value="1"/>
</dbReference>
<dbReference type="SUPFAM" id="SSF52172">
    <property type="entry name" value="CheY-like"/>
    <property type="match status" value="1"/>
</dbReference>
<evidence type="ECO:0000259" key="6">
    <source>
        <dbReference type="PROSITE" id="PS50110"/>
    </source>
</evidence>